<evidence type="ECO:0000259" key="9">
    <source>
        <dbReference type="Pfam" id="PF08439"/>
    </source>
</evidence>
<keyword evidence="1 6" id="KW-0645">Protease</keyword>
<keyword evidence="2 6" id="KW-0479">Metal-binding</keyword>
<dbReference type="NCBIfam" id="TIGR02290">
    <property type="entry name" value="M3_fam_3"/>
    <property type="match status" value="1"/>
</dbReference>
<dbReference type="Pfam" id="PF01432">
    <property type="entry name" value="Peptidase_M3"/>
    <property type="match status" value="1"/>
</dbReference>
<dbReference type="PANTHER" id="PTHR34217:SF1">
    <property type="entry name" value="CARBOXYPEPTIDASE 1"/>
    <property type="match status" value="1"/>
</dbReference>
<keyword evidence="4 6" id="KW-0862">Zinc</keyword>
<comment type="cofactor">
    <cofactor evidence="6">
        <name>Zn(2+)</name>
        <dbReference type="ChEBI" id="CHEBI:29105"/>
    </cofactor>
    <text evidence="6">Binds 1 zinc ion.</text>
</comment>
<keyword evidence="7" id="KW-0175">Coiled coil</keyword>
<dbReference type="Gene3D" id="1.10.1370.30">
    <property type="match status" value="1"/>
</dbReference>
<sequence length="588" mass="66479">MTAVLNETWDLDVFFRGGSSSPELLAQLDQVERDLADLMEEARNLTARPEDWVGFLDRLQGAVERFSEAASFVYCLMSQDVRDRQAVVLFGRVQQSAAAVRSINAVMEGRIKTFADDEWQALVSHPRLAPVAFALNESRRRAADQMETSRELLANDLAVDGYHAYETLYTTVVGRITIPFDGKELSVGQAYNRFSDPDRAVRQALFARWEEAWAKEADLIAHALNHLAGFRLGLYRHRGWQSVLKEPLELNRMRQETLEAMWSAVASARPALRRFLDRKARLIGAERLAWYDLDAPVNQATRNVSYDEAAAFIEEQFRQFSPRMADFAAHAFRSRWLEVEDRPHKAPGGYCTSFPRSKVSRIFMTFSGDPGGVSTIAHELGHAYHSSLMFDLPFLVQNYAMNVAETASTFAELIVSSAAIRSAASREEKVALLGGRLDNAVALLMNINARFLFETRFYERRAKGLLSVAELNALMEEAQREAYADGLGVYHPLFWASKGHFYGTDQPFYNFPYTFGFLFSAGVYARAMAEGPAFEERYAALLRDTGRMTTEELAQRHLGADLTRPEFWEDALSVVLDDVKEFLRLTAE</sequence>
<dbReference type="PANTHER" id="PTHR34217">
    <property type="entry name" value="METAL-DEPENDENT CARBOXYPEPTIDASE"/>
    <property type="match status" value="1"/>
</dbReference>
<gene>
    <name evidence="10" type="ORF">J2Z79_001488</name>
</gene>
<dbReference type="InterPro" id="IPR011977">
    <property type="entry name" value="Pept_M3B_clade3"/>
</dbReference>
<keyword evidence="11" id="KW-1185">Reference proteome</keyword>
<dbReference type="InterPro" id="IPR034006">
    <property type="entry name" value="M3B_PepF_2"/>
</dbReference>
<accession>A0ABS4JRC9</accession>
<dbReference type="Pfam" id="PF08439">
    <property type="entry name" value="Peptidase_M3_N"/>
    <property type="match status" value="1"/>
</dbReference>
<evidence type="ECO:0000256" key="3">
    <source>
        <dbReference type="ARBA" id="ARBA00022801"/>
    </source>
</evidence>
<evidence type="ECO:0000256" key="7">
    <source>
        <dbReference type="SAM" id="Coils"/>
    </source>
</evidence>
<keyword evidence="5 6" id="KW-0482">Metalloprotease</keyword>
<protein>
    <submittedName>
        <fullName evidence="10">PepF/M3 family oligoendopeptidase</fullName>
    </submittedName>
</protein>
<name>A0ABS4JRC9_9FIRM</name>
<dbReference type="EMBL" id="JAGGLG010000009">
    <property type="protein sequence ID" value="MBP2018089.1"/>
    <property type="molecule type" value="Genomic_DNA"/>
</dbReference>
<feature type="coiled-coil region" evidence="7">
    <location>
        <begin position="21"/>
        <end position="48"/>
    </location>
</feature>
<evidence type="ECO:0000256" key="4">
    <source>
        <dbReference type="ARBA" id="ARBA00022833"/>
    </source>
</evidence>
<comment type="caution">
    <text evidence="10">The sequence shown here is derived from an EMBL/GenBank/DDBJ whole genome shotgun (WGS) entry which is preliminary data.</text>
</comment>
<reference evidence="10 11" key="1">
    <citation type="submission" date="2021-03" db="EMBL/GenBank/DDBJ databases">
        <title>Genomic Encyclopedia of Type Strains, Phase IV (KMG-IV): sequencing the most valuable type-strain genomes for metagenomic binning, comparative biology and taxonomic classification.</title>
        <authorList>
            <person name="Goeker M."/>
        </authorList>
    </citation>
    <scope>NUCLEOTIDE SEQUENCE [LARGE SCALE GENOMIC DNA]</scope>
    <source>
        <strain evidence="10 11">DSM 27138</strain>
    </source>
</reference>
<organism evidence="10 11">
    <name type="scientific">Symbiobacterium terraclitae</name>
    <dbReference type="NCBI Taxonomy" id="557451"/>
    <lineage>
        <taxon>Bacteria</taxon>
        <taxon>Bacillati</taxon>
        <taxon>Bacillota</taxon>
        <taxon>Clostridia</taxon>
        <taxon>Eubacteriales</taxon>
        <taxon>Symbiobacteriaceae</taxon>
        <taxon>Symbiobacterium</taxon>
    </lineage>
</organism>
<keyword evidence="3 6" id="KW-0378">Hydrolase</keyword>
<dbReference type="SUPFAM" id="SSF55486">
    <property type="entry name" value="Metalloproteases ('zincins'), catalytic domain"/>
    <property type="match status" value="1"/>
</dbReference>
<evidence type="ECO:0000313" key="10">
    <source>
        <dbReference type="EMBL" id="MBP2018089.1"/>
    </source>
</evidence>
<dbReference type="InterPro" id="IPR001567">
    <property type="entry name" value="Pept_M3A_M3B_dom"/>
</dbReference>
<evidence type="ECO:0000313" key="11">
    <source>
        <dbReference type="Proteomes" id="UP001519289"/>
    </source>
</evidence>
<evidence type="ECO:0000256" key="6">
    <source>
        <dbReference type="RuleBase" id="RU003435"/>
    </source>
</evidence>
<comment type="similarity">
    <text evidence="6">Belongs to the peptidase M3 family.</text>
</comment>
<proteinExistence type="inferred from homology"/>
<dbReference type="InterPro" id="IPR001333">
    <property type="entry name" value="Peptidase_M32_Taq"/>
</dbReference>
<dbReference type="InterPro" id="IPR013647">
    <property type="entry name" value="OligopepF_N_dom"/>
</dbReference>
<evidence type="ECO:0000259" key="8">
    <source>
        <dbReference type="Pfam" id="PF01432"/>
    </source>
</evidence>
<dbReference type="RefSeq" id="WP_209466223.1">
    <property type="nucleotide sequence ID" value="NZ_JAGGLG010000009.1"/>
</dbReference>
<dbReference type="Proteomes" id="UP001519289">
    <property type="component" value="Unassembled WGS sequence"/>
</dbReference>
<evidence type="ECO:0000256" key="1">
    <source>
        <dbReference type="ARBA" id="ARBA00022670"/>
    </source>
</evidence>
<feature type="domain" description="Oligopeptidase F N-terminal" evidence="9">
    <location>
        <begin position="112"/>
        <end position="177"/>
    </location>
</feature>
<feature type="domain" description="Peptidase M3A/M3B catalytic" evidence="8">
    <location>
        <begin position="195"/>
        <end position="572"/>
    </location>
</feature>
<dbReference type="CDD" id="cd09607">
    <property type="entry name" value="M3B_PepF"/>
    <property type="match status" value="1"/>
</dbReference>
<evidence type="ECO:0000256" key="5">
    <source>
        <dbReference type="ARBA" id="ARBA00023049"/>
    </source>
</evidence>
<evidence type="ECO:0000256" key="2">
    <source>
        <dbReference type="ARBA" id="ARBA00022723"/>
    </source>
</evidence>